<evidence type="ECO:0000313" key="6">
    <source>
        <dbReference type="EMBL" id="MEQ4484436.1"/>
    </source>
</evidence>
<evidence type="ECO:0000259" key="5">
    <source>
        <dbReference type="Pfam" id="PF04542"/>
    </source>
</evidence>
<evidence type="ECO:0000256" key="1">
    <source>
        <dbReference type="ARBA" id="ARBA00023015"/>
    </source>
</evidence>
<dbReference type="NCBIfam" id="TIGR02937">
    <property type="entry name" value="sigma70-ECF"/>
    <property type="match status" value="1"/>
</dbReference>
<keyword evidence="4" id="KW-0804">Transcription</keyword>
<dbReference type="InterPro" id="IPR039425">
    <property type="entry name" value="RNA_pol_sigma-70-like"/>
</dbReference>
<proteinExistence type="predicted"/>
<dbReference type="PANTHER" id="PTHR43133">
    <property type="entry name" value="RNA POLYMERASE ECF-TYPE SIGMA FACTO"/>
    <property type="match status" value="1"/>
</dbReference>
<gene>
    <name evidence="6" type="ORF">QJS35_18720</name>
</gene>
<dbReference type="EMBL" id="JASKHM010000011">
    <property type="protein sequence ID" value="MEQ4484436.1"/>
    <property type="molecule type" value="Genomic_DNA"/>
</dbReference>
<accession>A0ABV1KXU7</accession>
<evidence type="ECO:0000256" key="2">
    <source>
        <dbReference type="ARBA" id="ARBA00023082"/>
    </source>
</evidence>
<dbReference type="Gene3D" id="1.10.1740.10">
    <property type="match status" value="1"/>
</dbReference>
<dbReference type="InterPro" id="IPR007627">
    <property type="entry name" value="RNA_pol_sigma70_r2"/>
</dbReference>
<reference evidence="6 7" key="1">
    <citation type="journal article" date="2023" name="Genome Announc.">
        <title>Pan-Genome Analyses of the Genus Cohnella and Proposal of the Novel Species Cohnella silvisoli sp. nov., Isolated from Forest Soil.</title>
        <authorList>
            <person name="Wang C."/>
            <person name="Mao L."/>
            <person name="Bao G."/>
            <person name="Zhu H."/>
        </authorList>
    </citation>
    <scope>NUCLEOTIDE SEQUENCE [LARGE SCALE GENOMIC DNA]</scope>
    <source>
        <strain evidence="6 7">NL03-T5-1</strain>
    </source>
</reference>
<dbReference type="InterPro" id="IPR013325">
    <property type="entry name" value="RNA_pol_sigma_r2"/>
</dbReference>
<dbReference type="Proteomes" id="UP001493487">
    <property type="component" value="Unassembled WGS sequence"/>
</dbReference>
<keyword evidence="3" id="KW-0238">DNA-binding</keyword>
<protein>
    <submittedName>
        <fullName evidence="6">Sigma-70 family RNA polymerase sigma factor</fullName>
    </submittedName>
</protein>
<evidence type="ECO:0000256" key="4">
    <source>
        <dbReference type="ARBA" id="ARBA00023163"/>
    </source>
</evidence>
<evidence type="ECO:0000256" key="3">
    <source>
        <dbReference type="ARBA" id="ARBA00023125"/>
    </source>
</evidence>
<dbReference type="PANTHER" id="PTHR43133:SF8">
    <property type="entry name" value="RNA POLYMERASE SIGMA FACTOR HI_1459-RELATED"/>
    <property type="match status" value="1"/>
</dbReference>
<keyword evidence="1" id="KW-0805">Transcription regulation</keyword>
<comment type="caution">
    <text evidence="6">The sequence shown here is derived from an EMBL/GenBank/DDBJ whole genome shotgun (WGS) entry which is preliminary data.</text>
</comment>
<sequence length="88" mass="10591">MNETALELQLFENLKPELTSFCYRMLGSIDDVDDAVQETFIRVWQSWHSFRQDSSFKTWVYRIASNLCLDKLRQAKRRTRPLTYPTQR</sequence>
<evidence type="ECO:0000313" key="7">
    <source>
        <dbReference type="Proteomes" id="UP001493487"/>
    </source>
</evidence>
<dbReference type="Pfam" id="PF04542">
    <property type="entry name" value="Sigma70_r2"/>
    <property type="match status" value="1"/>
</dbReference>
<keyword evidence="7" id="KW-1185">Reference proteome</keyword>
<organism evidence="6 7">
    <name type="scientific">Cohnella silvisoli</name>
    <dbReference type="NCBI Taxonomy" id="2873699"/>
    <lineage>
        <taxon>Bacteria</taxon>
        <taxon>Bacillati</taxon>
        <taxon>Bacillota</taxon>
        <taxon>Bacilli</taxon>
        <taxon>Bacillales</taxon>
        <taxon>Paenibacillaceae</taxon>
        <taxon>Cohnella</taxon>
    </lineage>
</organism>
<feature type="domain" description="RNA polymerase sigma-70 region 2" evidence="5">
    <location>
        <begin position="10"/>
        <end position="78"/>
    </location>
</feature>
<dbReference type="SUPFAM" id="SSF88946">
    <property type="entry name" value="Sigma2 domain of RNA polymerase sigma factors"/>
    <property type="match status" value="1"/>
</dbReference>
<name>A0ABV1KXU7_9BACL</name>
<keyword evidence="2" id="KW-0731">Sigma factor</keyword>
<dbReference type="RefSeq" id="WP_232186957.1">
    <property type="nucleotide sequence ID" value="NZ_JAIOAP010000010.1"/>
</dbReference>
<dbReference type="InterPro" id="IPR014284">
    <property type="entry name" value="RNA_pol_sigma-70_dom"/>
</dbReference>